<dbReference type="InterPro" id="IPR001867">
    <property type="entry name" value="OmpR/PhoB-type_DNA-bd"/>
</dbReference>
<name>A0ABZ0HLX1_9HYPH</name>
<evidence type="ECO:0000313" key="4">
    <source>
        <dbReference type="EMBL" id="WOJ88138.1"/>
    </source>
</evidence>
<feature type="DNA-binding region" description="OmpR/PhoB-type" evidence="2">
    <location>
        <begin position="22"/>
        <end position="124"/>
    </location>
</feature>
<reference evidence="4 5" key="1">
    <citation type="submission" date="2023-10" db="EMBL/GenBank/DDBJ databases">
        <title>Novel methanotroph of the genus Methylocapsa from a subarctic wetland.</title>
        <authorList>
            <person name="Belova S.E."/>
            <person name="Oshkin I.Y."/>
            <person name="Miroshnikov K."/>
            <person name="Dedysh S.N."/>
        </authorList>
    </citation>
    <scope>NUCLEOTIDE SEQUENCE [LARGE SCALE GENOMIC DNA]</scope>
    <source>
        <strain evidence="4 5">RX1</strain>
    </source>
</reference>
<organism evidence="4 5">
    <name type="scientific">Methylocapsa polymorpha</name>
    <dbReference type="NCBI Taxonomy" id="3080828"/>
    <lineage>
        <taxon>Bacteria</taxon>
        <taxon>Pseudomonadati</taxon>
        <taxon>Pseudomonadota</taxon>
        <taxon>Alphaproteobacteria</taxon>
        <taxon>Hyphomicrobiales</taxon>
        <taxon>Beijerinckiaceae</taxon>
        <taxon>Methylocapsa</taxon>
    </lineage>
</organism>
<evidence type="ECO:0000259" key="3">
    <source>
        <dbReference type="PROSITE" id="PS51755"/>
    </source>
</evidence>
<accession>A0ABZ0HLX1</accession>
<dbReference type="RefSeq" id="WP_407337577.1">
    <property type="nucleotide sequence ID" value="NZ_CP136862.1"/>
</dbReference>
<evidence type="ECO:0000313" key="5">
    <source>
        <dbReference type="Proteomes" id="UP001626536"/>
    </source>
</evidence>
<dbReference type="SUPFAM" id="SSF46894">
    <property type="entry name" value="C-terminal effector domain of the bipartite response regulators"/>
    <property type="match status" value="1"/>
</dbReference>
<gene>
    <name evidence="4" type="ORF">RZS28_09745</name>
</gene>
<evidence type="ECO:0000256" key="1">
    <source>
        <dbReference type="ARBA" id="ARBA00023125"/>
    </source>
</evidence>
<evidence type="ECO:0000256" key="2">
    <source>
        <dbReference type="PROSITE-ProRule" id="PRU01091"/>
    </source>
</evidence>
<proteinExistence type="predicted"/>
<dbReference type="Gene3D" id="1.10.10.10">
    <property type="entry name" value="Winged helix-like DNA-binding domain superfamily/Winged helix DNA-binding domain"/>
    <property type="match status" value="1"/>
</dbReference>
<dbReference type="InterPro" id="IPR036388">
    <property type="entry name" value="WH-like_DNA-bd_sf"/>
</dbReference>
<protein>
    <recommendedName>
        <fullName evidence="3">OmpR/PhoB-type domain-containing protein</fullName>
    </recommendedName>
</protein>
<keyword evidence="5" id="KW-1185">Reference proteome</keyword>
<feature type="domain" description="OmpR/PhoB-type" evidence="3">
    <location>
        <begin position="22"/>
        <end position="124"/>
    </location>
</feature>
<dbReference type="InterPro" id="IPR016032">
    <property type="entry name" value="Sig_transdc_resp-reg_C-effctor"/>
</dbReference>
<keyword evidence="1 2" id="KW-0238">DNA-binding</keyword>
<dbReference type="Proteomes" id="UP001626536">
    <property type="component" value="Chromosome"/>
</dbReference>
<dbReference type="PROSITE" id="PS51755">
    <property type="entry name" value="OMPR_PHOB"/>
    <property type="match status" value="1"/>
</dbReference>
<sequence>MSFALPPSVVVGGWPSDARMMRSAAARPDKILVDVARNVVMRDETVVRPRRRDLRIFIFIAARPIGAICSLESIIDHLWGDDENGGPDNPAKAVSLAVSFIRKWGAAIGVSIETWWGRGYLMGVLPSALPRPDYREAHASAALFDAQPAPKRSRRFVLAPARAVITGQDASAPWRGNPRLS</sequence>
<dbReference type="EMBL" id="CP136862">
    <property type="protein sequence ID" value="WOJ88138.1"/>
    <property type="molecule type" value="Genomic_DNA"/>
</dbReference>